<dbReference type="RefSeq" id="WP_164655861.1">
    <property type="nucleotide sequence ID" value="NZ_JAAIJR010000123.1"/>
</dbReference>
<name>A0A6P1DX54_9GAMM</name>
<dbReference type="AlphaFoldDB" id="A0A6P1DX54"/>
<comment type="caution">
    <text evidence="1">The sequence shown here is derived from an EMBL/GenBank/DDBJ whole genome shotgun (WGS) entry which is preliminary data.</text>
</comment>
<evidence type="ECO:0000313" key="2">
    <source>
        <dbReference type="Proteomes" id="UP000471640"/>
    </source>
</evidence>
<keyword evidence="2" id="KW-1185">Reference proteome</keyword>
<evidence type="ECO:0000313" key="1">
    <source>
        <dbReference type="EMBL" id="NEX22768.1"/>
    </source>
</evidence>
<proteinExistence type="predicted"/>
<dbReference type="EMBL" id="JAAIJR010000123">
    <property type="protein sequence ID" value="NEX22768.1"/>
    <property type="molecule type" value="Genomic_DNA"/>
</dbReference>
<protein>
    <submittedName>
        <fullName evidence="1">Uncharacterized protein</fullName>
    </submittedName>
</protein>
<organism evidence="1 2">
    <name type="scientific">Thiorhodococcus mannitoliphagus</name>
    <dbReference type="NCBI Taxonomy" id="329406"/>
    <lineage>
        <taxon>Bacteria</taxon>
        <taxon>Pseudomonadati</taxon>
        <taxon>Pseudomonadota</taxon>
        <taxon>Gammaproteobacteria</taxon>
        <taxon>Chromatiales</taxon>
        <taxon>Chromatiaceae</taxon>
        <taxon>Thiorhodococcus</taxon>
    </lineage>
</organism>
<reference evidence="1 2" key="2">
    <citation type="submission" date="2020-02" db="EMBL/GenBank/DDBJ databases">
        <title>Genome sequences of Thiorhodococcus mannitoliphagus and Thiorhodococcus minor, purple sulfur photosynthetic bacteria in the gammaproteobacterial family, Chromatiaceae.</title>
        <authorList>
            <person name="Aviles F.A."/>
            <person name="Meyer T.E."/>
            <person name="Kyndt J.A."/>
        </authorList>
    </citation>
    <scope>NUCLEOTIDE SEQUENCE [LARGE SCALE GENOMIC DNA]</scope>
    <source>
        <strain evidence="1 2">DSM 18266</strain>
    </source>
</reference>
<accession>A0A6P1DX54</accession>
<reference evidence="2" key="1">
    <citation type="journal article" date="2020" name="Microbiol. Resour. Announc.">
        <title>Draft Genome Sequences of Thiorhodococcus mannitoliphagus and Thiorhodococcus minor, Purple Sulfur Photosynthetic Bacteria in the Gammaproteobacterial Family Chromatiaceae.</title>
        <authorList>
            <person name="Aviles F.A."/>
            <person name="Meyer T.E."/>
            <person name="Kyndt J.A."/>
        </authorList>
    </citation>
    <scope>NUCLEOTIDE SEQUENCE [LARGE SCALE GENOMIC DNA]</scope>
    <source>
        <strain evidence="2">DSM 18266</strain>
    </source>
</reference>
<dbReference type="Proteomes" id="UP000471640">
    <property type="component" value="Unassembled WGS sequence"/>
</dbReference>
<sequence>MRMLDAEPDIIRDLSDESELIGEKTVAGITVFTARHPTLGKLVLVKGPDGRGVVVEIDE</sequence>
<gene>
    <name evidence="1" type="ORF">G3480_21085</name>
</gene>